<dbReference type="InterPro" id="IPR005107">
    <property type="entry name" value="CO_DH_flav_C"/>
</dbReference>
<dbReference type="InterPro" id="IPR036318">
    <property type="entry name" value="FAD-bd_PCMH-like_sf"/>
</dbReference>
<evidence type="ECO:0000256" key="2">
    <source>
        <dbReference type="ARBA" id="ARBA00022723"/>
    </source>
</evidence>
<dbReference type="SUPFAM" id="SSF55447">
    <property type="entry name" value="CO dehydrogenase flavoprotein C-terminal domain-like"/>
    <property type="match status" value="1"/>
</dbReference>
<dbReference type="InterPro" id="IPR016208">
    <property type="entry name" value="Ald_Oxase/xanthine_DH-like"/>
</dbReference>
<dbReference type="InterPro" id="IPR002888">
    <property type="entry name" value="2Fe-2S-bd"/>
</dbReference>
<keyword evidence="2" id="KW-0479">Metal-binding</keyword>
<accession>A0A183GEK6</accession>
<evidence type="ECO:0000313" key="8">
    <source>
        <dbReference type="WBParaSite" id="HPBE_0002077001-mRNA-1"/>
    </source>
</evidence>
<dbReference type="AlphaFoldDB" id="A0A183GEK6"/>
<evidence type="ECO:0000259" key="6">
    <source>
        <dbReference type="PROSITE" id="PS50878"/>
    </source>
</evidence>
<dbReference type="Gene3D" id="1.10.150.120">
    <property type="entry name" value="[2Fe-2S]-binding domain"/>
    <property type="match status" value="1"/>
</dbReference>
<keyword evidence="7" id="KW-1185">Reference proteome</keyword>
<dbReference type="WBParaSite" id="HPBE_0002077001-mRNA-1">
    <property type="protein sequence ID" value="HPBE_0002077001-mRNA-1"/>
    <property type="gene ID" value="HPBE_0002077001"/>
</dbReference>
<dbReference type="PANTHER" id="PTHR45444">
    <property type="entry name" value="XANTHINE DEHYDROGENASE"/>
    <property type="match status" value="1"/>
</dbReference>
<evidence type="ECO:0000313" key="7">
    <source>
        <dbReference type="Proteomes" id="UP000050761"/>
    </source>
</evidence>
<dbReference type="GO" id="GO:0005506">
    <property type="term" value="F:iron ion binding"/>
    <property type="evidence" value="ECO:0007669"/>
    <property type="project" value="InterPro"/>
</dbReference>
<keyword evidence="1" id="KW-0001">2Fe-2S</keyword>
<dbReference type="SUPFAM" id="SSF56176">
    <property type="entry name" value="FAD-binding/transporter-associated domain-like"/>
    <property type="match status" value="1"/>
</dbReference>
<dbReference type="Gene3D" id="3.10.20.30">
    <property type="match status" value="1"/>
</dbReference>
<organism evidence="7 8">
    <name type="scientific">Heligmosomoides polygyrus</name>
    <name type="common">Parasitic roundworm</name>
    <dbReference type="NCBI Taxonomy" id="6339"/>
    <lineage>
        <taxon>Eukaryota</taxon>
        <taxon>Metazoa</taxon>
        <taxon>Ecdysozoa</taxon>
        <taxon>Nematoda</taxon>
        <taxon>Chromadorea</taxon>
        <taxon>Rhabditida</taxon>
        <taxon>Rhabditina</taxon>
        <taxon>Rhabditomorpha</taxon>
        <taxon>Strongyloidea</taxon>
        <taxon>Heligmosomidae</taxon>
        <taxon>Heligmosomoides</taxon>
    </lineage>
</organism>
<evidence type="ECO:0000256" key="3">
    <source>
        <dbReference type="ARBA" id="ARBA00023002"/>
    </source>
</evidence>
<dbReference type="InterPro" id="IPR036884">
    <property type="entry name" value="2Fe-2S-bd_dom_sf"/>
</dbReference>
<evidence type="ECO:0000256" key="1">
    <source>
        <dbReference type="ARBA" id="ARBA00022714"/>
    </source>
</evidence>
<dbReference type="Pfam" id="PF01799">
    <property type="entry name" value="Fer2_2"/>
    <property type="match status" value="1"/>
</dbReference>
<dbReference type="InterPro" id="IPR001041">
    <property type="entry name" value="2Fe-2S_ferredoxin-type"/>
</dbReference>
<dbReference type="InterPro" id="IPR000477">
    <property type="entry name" value="RT_dom"/>
</dbReference>
<dbReference type="SUPFAM" id="SSF54292">
    <property type="entry name" value="2Fe-2S ferredoxin-like"/>
    <property type="match status" value="1"/>
</dbReference>
<dbReference type="InterPro" id="IPR016169">
    <property type="entry name" value="FAD-bd_PCMH_sub2"/>
</dbReference>
<dbReference type="Proteomes" id="UP000050761">
    <property type="component" value="Unassembled WGS sequence"/>
</dbReference>
<dbReference type="GO" id="GO:0050660">
    <property type="term" value="F:flavin adenine dinucleotide binding"/>
    <property type="evidence" value="ECO:0007669"/>
    <property type="project" value="InterPro"/>
</dbReference>
<reference evidence="8" key="1">
    <citation type="submission" date="2019-09" db="UniProtKB">
        <authorList>
            <consortium name="WormBaseParasite"/>
        </authorList>
    </citation>
    <scope>IDENTIFICATION</scope>
</reference>
<dbReference type="CDD" id="cd00207">
    <property type="entry name" value="fer2"/>
    <property type="match status" value="1"/>
</dbReference>
<dbReference type="PANTHER" id="PTHR45444:SF3">
    <property type="entry name" value="XANTHINE DEHYDROGENASE"/>
    <property type="match status" value="1"/>
</dbReference>
<dbReference type="InterPro" id="IPR036683">
    <property type="entry name" value="CO_DH_flav_C_dom_sf"/>
</dbReference>
<dbReference type="PROSITE" id="PS00197">
    <property type="entry name" value="2FE2S_FER_1"/>
    <property type="match status" value="1"/>
</dbReference>
<dbReference type="Gene3D" id="3.30.465.10">
    <property type="match status" value="1"/>
</dbReference>
<dbReference type="SUPFAM" id="SSF47741">
    <property type="entry name" value="CO dehydrogenase ISP C-domain like"/>
    <property type="match status" value="1"/>
</dbReference>
<name>A0A183GEK6_HELPZ</name>
<dbReference type="PROSITE" id="PS50878">
    <property type="entry name" value="RT_POL"/>
    <property type="match status" value="1"/>
</dbReference>
<proteinExistence type="predicted"/>
<dbReference type="Pfam" id="PF03450">
    <property type="entry name" value="CO_deh_flav_C"/>
    <property type="match status" value="1"/>
</dbReference>
<dbReference type="InterPro" id="IPR012675">
    <property type="entry name" value="Beta-grasp_dom_sf"/>
</dbReference>
<feature type="domain" description="Reverse transcriptase" evidence="6">
    <location>
        <begin position="1"/>
        <end position="76"/>
    </location>
</feature>
<dbReference type="InterPro" id="IPR036010">
    <property type="entry name" value="2Fe-2S_ferredoxin-like_sf"/>
</dbReference>
<dbReference type="Gene3D" id="3.30.390.50">
    <property type="entry name" value="CO dehydrogenase flavoprotein, C-terminal domain"/>
    <property type="match status" value="1"/>
</dbReference>
<protein>
    <submittedName>
        <fullName evidence="8">Reverse transcriptase domain-containing protein</fullName>
    </submittedName>
</protein>
<keyword evidence="3" id="KW-0560">Oxidoreductase</keyword>
<dbReference type="GO" id="GO:0016491">
    <property type="term" value="F:oxidoreductase activity"/>
    <property type="evidence" value="ECO:0007669"/>
    <property type="project" value="UniProtKB-KW"/>
</dbReference>
<dbReference type="SMART" id="SM01092">
    <property type="entry name" value="CO_deh_flav_C"/>
    <property type="match status" value="1"/>
</dbReference>
<dbReference type="InterPro" id="IPR006058">
    <property type="entry name" value="2Fe2S_fd_BS"/>
</dbReference>
<dbReference type="GO" id="GO:0051537">
    <property type="term" value="F:2 iron, 2 sulfur cluster binding"/>
    <property type="evidence" value="ECO:0007669"/>
    <property type="project" value="UniProtKB-KW"/>
</dbReference>
<keyword evidence="5" id="KW-0411">Iron-sulfur</keyword>
<sequence length="476" mass="52826">LHYLRFADDIVLITPRIGQAERILADFDRVCGNAGLQLNFTRTLFIRKGRVVDALFSLNRTKIFERSSCVSLGSEVDMLMHLTGTKIGCNEGGCGACTVMISEISLTTNEIRHFSANSCLMPVCAVFGKAVTTVEGLGSVVSKKLHPVQERLAMLGFVIEALNPDGFWYQGCGFCTPGFVMAMYALLRNKPTPTEADIDEALQGNLCRCTGYRPVLEAFYSFAVKENGDVKVTESNGCGMGDKCCKVTKAGLSSGEKLKLTDLSRMAAYDPSQELIFPPELRVLELHVVRLDKDGAYLGTGLSLTEVDHNLKKYMKRLPGWVLEENERFLTEEQCGVFRAVHDVMHWFAGKHVRNVAVVLESDERGVRCPAIDEKFFIAYRRAAIEADEVVKAIIVPLTKKNQFFRVYKQAQRREDDIAIVTGAFNVSIDPSTLTVEDIRIAFGGMAPTTKLALNTMEQLKGKYAFHIHLKIVRGA</sequence>
<dbReference type="Pfam" id="PF00111">
    <property type="entry name" value="Fer2"/>
    <property type="match status" value="1"/>
</dbReference>
<evidence type="ECO:0000256" key="4">
    <source>
        <dbReference type="ARBA" id="ARBA00023004"/>
    </source>
</evidence>
<keyword evidence="4" id="KW-0408">Iron</keyword>
<evidence type="ECO:0000256" key="5">
    <source>
        <dbReference type="ARBA" id="ARBA00023014"/>
    </source>
</evidence>